<keyword evidence="6 7" id="KW-0326">Glycosidase</keyword>
<keyword evidence="2" id="KW-0479">Metal-binding</keyword>
<dbReference type="EMBL" id="CP095071">
    <property type="protein sequence ID" value="UOQ86717.1"/>
    <property type="molecule type" value="Genomic_DNA"/>
</dbReference>
<dbReference type="Proteomes" id="UP000831537">
    <property type="component" value="Chromosome"/>
</dbReference>
<keyword evidence="4 7" id="KW-0520">NAD</keyword>
<dbReference type="InterPro" id="IPR036291">
    <property type="entry name" value="NAD(P)-bd_dom_sf"/>
</dbReference>
<dbReference type="InterPro" id="IPR019802">
    <property type="entry name" value="GlycHydrolase_4_CS"/>
</dbReference>
<evidence type="ECO:0000313" key="9">
    <source>
        <dbReference type="EMBL" id="UOQ86717.1"/>
    </source>
</evidence>
<evidence type="ECO:0000256" key="7">
    <source>
        <dbReference type="RuleBase" id="RU361152"/>
    </source>
</evidence>
<evidence type="ECO:0000259" key="8">
    <source>
        <dbReference type="Pfam" id="PF11975"/>
    </source>
</evidence>
<evidence type="ECO:0000256" key="1">
    <source>
        <dbReference type="ARBA" id="ARBA00010141"/>
    </source>
</evidence>
<dbReference type="Gene3D" id="3.40.50.720">
    <property type="entry name" value="NAD(P)-binding Rossmann-like Domain"/>
    <property type="match status" value="1"/>
</dbReference>
<comment type="cofactor">
    <cofactor evidence="7">
        <name>NAD(+)</name>
        <dbReference type="ChEBI" id="CHEBI:57540"/>
    </cofactor>
    <text evidence="7">Binds 1 NAD(+) per subunit.</text>
</comment>
<dbReference type="PANTHER" id="PTHR32092:SF5">
    <property type="entry name" value="6-PHOSPHO-BETA-GLUCOSIDASE"/>
    <property type="match status" value="1"/>
</dbReference>
<name>A0ABY4GSS9_9BACI</name>
<sequence length="438" mass="49082">MTLKLVVIGGGSSYTPEIIEGVLKRHHQLPFTEIVLVDIEEGKEKVTIIAELAKRMIKEARNNINVCWTLDLEHALQDADFVTTQIRVGGLDARERDERIPLSHGFIGQETNGAGGILKAFRTIPVMIQIAEAVHRICPQAWMINFTNPAGIITEALLQHSPHKKVIGVCNIPYHMKQSAAEILEVDAAQVSLEFIGLNHFVFGRCVQINGIDYTEELTKKLDDNHVTYSPANIIQLDWSQSFIRNMKLIPNPYHQYYYQTRDMLATEWRAYENGETRAKAVKQLEKQLFSIYKDPALTKKPEQLEERGGAFYSEVACRLMDSLYNNRKDIQTVNTLNNGAIKELPDNAVIEINCKITKNGPNPVAIGSLPAAVKGDILQMKAFEELVIAAGISGNYQQAYQAFLANPLIKDEKRTKALLDEMLAANLKELPQFTIGG</sequence>
<dbReference type="Pfam" id="PF11975">
    <property type="entry name" value="Glyco_hydro_4C"/>
    <property type="match status" value="1"/>
</dbReference>
<protein>
    <submittedName>
        <fullName evidence="9">6-phospho-beta-glucosidase</fullName>
    </submittedName>
</protein>
<dbReference type="Gene3D" id="3.90.110.10">
    <property type="entry name" value="Lactate dehydrogenase/glycoside hydrolase, family 4, C-terminal"/>
    <property type="match status" value="1"/>
</dbReference>
<dbReference type="Pfam" id="PF02056">
    <property type="entry name" value="Glyco_hydro_4"/>
    <property type="match status" value="1"/>
</dbReference>
<feature type="domain" description="Glycosyl hydrolase family 4 C-terminal" evidence="8">
    <location>
        <begin position="195"/>
        <end position="410"/>
    </location>
</feature>
<evidence type="ECO:0000256" key="3">
    <source>
        <dbReference type="ARBA" id="ARBA00022801"/>
    </source>
</evidence>
<gene>
    <name evidence="9" type="ORF">MUN87_07465</name>
</gene>
<dbReference type="InterPro" id="IPR022616">
    <property type="entry name" value="Glyco_hydro_4_C"/>
</dbReference>
<keyword evidence="10" id="KW-1185">Reference proteome</keyword>
<dbReference type="InterPro" id="IPR001088">
    <property type="entry name" value="Glyco_hydro_4"/>
</dbReference>
<organism evidence="9 10">
    <name type="scientific">Gracilibacillus salinarum</name>
    <dbReference type="NCBI Taxonomy" id="2932255"/>
    <lineage>
        <taxon>Bacteria</taxon>
        <taxon>Bacillati</taxon>
        <taxon>Bacillota</taxon>
        <taxon>Bacilli</taxon>
        <taxon>Bacillales</taxon>
        <taxon>Bacillaceae</taxon>
        <taxon>Gracilibacillus</taxon>
    </lineage>
</organism>
<comment type="similarity">
    <text evidence="1 7">Belongs to the glycosyl hydrolase 4 family.</text>
</comment>
<evidence type="ECO:0000256" key="2">
    <source>
        <dbReference type="ARBA" id="ARBA00022723"/>
    </source>
</evidence>
<dbReference type="PROSITE" id="PS01324">
    <property type="entry name" value="GLYCOSYL_HYDROL_F4"/>
    <property type="match status" value="1"/>
</dbReference>
<evidence type="ECO:0000256" key="6">
    <source>
        <dbReference type="ARBA" id="ARBA00023295"/>
    </source>
</evidence>
<keyword evidence="3 7" id="KW-0378">Hydrolase</keyword>
<dbReference type="SUPFAM" id="SSF56327">
    <property type="entry name" value="LDH C-terminal domain-like"/>
    <property type="match status" value="1"/>
</dbReference>
<evidence type="ECO:0000256" key="5">
    <source>
        <dbReference type="ARBA" id="ARBA00023211"/>
    </source>
</evidence>
<dbReference type="PANTHER" id="PTHR32092">
    <property type="entry name" value="6-PHOSPHO-BETA-GLUCOSIDASE-RELATED"/>
    <property type="match status" value="1"/>
</dbReference>
<dbReference type="CDD" id="cd05296">
    <property type="entry name" value="GH4_P_beta_glucosidase"/>
    <property type="match status" value="1"/>
</dbReference>
<proteinExistence type="inferred from homology"/>
<evidence type="ECO:0000256" key="4">
    <source>
        <dbReference type="ARBA" id="ARBA00023027"/>
    </source>
</evidence>
<keyword evidence="5" id="KW-0464">Manganese</keyword>
<dbReference type="PRINTS" id="PR00732">
    <property type="entry name" value="GLHYDRLASE4"/>
</dbReference>
<reference evidence="9 10" key="1">
    <citation type="submission" date="2022-04" db="EMBL/GenBank/DDBJ databases">
        <title>Gracilibacillus sp. isolated from saltern.</title>
        <authorList>
            <person name="Won M."/>
            <person name="Lee C.-M."/>
            <person name="Woen H.-Y."/>
            <person name="Kwon S.-W."/>
        </authorList>
    </citation>
    <scope>NUCLEOTIDE SEQUENCE [LARGE SCALE GENOMIC DNA]</scope>
    <source>
        <strain evidence="9 10">SSPM10-3</strain>
    </source>
</reference>
<accession>A0ABY4GSS9</accession>
<dbReference type="SUPFAM" id="SSF51735">
    <property type="entry name" value="NAD(P)-binding Rossmann-fold domains"/>
    <property type="match status" value="1"/>
</dbReference>
<dbReference type="InterPro" id="IPR015955">
    <property type="entry name" value="Lactate_DH/Glyco_Ohase_4_C"/>
</dbReference>
<dbReference type="RefSeq" id="WP_244747080.1">
    <property type="nucleotide sequence ID" value="NZ_CP095071.1"/>
</dbReference>
<evidence type="ECO:0000313" key="10">
    <source>
        <dbReference type="Proteomes" id="UP000831537"/>
    </source>
</evidence>